<dbReference type="VEuPathDB" id="VectorBase:SSCA005775"/>
<evidence type="ECO:0000256" key="5">
    <source>
        <dbReference type="ARBA" id="ARBA00022692"/>
    </source>
</evidence>
<dbReference type="Pfam" id="PF03839">
    <property type="entry name" value="Sec62"/>
    <property type="match status" value="1"/>
</dbReference>
<evidence type="ECO:0000256" key="7">
    <source>
        <dbReference type="ARBA" id="ARBA00022927"/>
    </source>
</evidence>
<evidence type="ECO:0000256" key="2">
    <source>
        <dbReference type="ARBA" id="ARBA00010604"/>
    </source>
</evidence>
<dbReference type="OrthoDB" id="200187at2759"/>
<dbReference type="InterPro" id="IPR004728">
    <property type="entry name" value="Sec62"/>
</dbReference>
<dbReference type="GO" id="GO:0031204">
    <property type="term" value="P:post-translational protein targeting to membrane, translocation"/>
    <property type="evidence" value="ECO:0007669"/>
    <property type="project" value="TreeGrafter"/>
</dbReference>
<dbReference type="GO" id="GO:0005789">
    <property type="term" value="C:endoplasmic reticulum membrane"/>
    <property type="evidence" value="ECO:0007669"/>
    <property type="project" value="UniProtKB-SubCell"/>
</dbReference>
<keyword evidence="5 12" id="KW-0812">Transmembrane</keyword>
<dbReference type="EMBL" id="JXLN01012343">
    <property type="protein sequence ID" value="KPM08359.1"/>
    <property type="molecule type" value="Genomic_DNA"/>
</dbReference>
<sequence length="372" mass="43040">MAERRRNRKKPEAIGANIDKPEKIEYEIAKFIRSRLPQKQTTLLGHKVDYFIASRAIDLLMDSKYAQSNKRNDEVMFPSRESVVSFMNTMLRHQFFHRAKTIIVKKEIKKKIDNTNQSVDQSTDDGGTNTKSSSSTLDKSKMKKEKKKVKLDMHMDQVFVDCNEPYVWIYDYIPMKTWLIGGGLVLAAIAICLFPLWPRTVRNYVYYISIAVALYFFLMFVLVSGFSDSAVKSVVFVIVWALTLGRHHLWILPNLTEDVGFFESFWPLYKHEYRSNTKGSDEKKEHQEQKQQKQSHSSSDEKNDDDSKSKLITDCSKPKNDDDEEEDDDDDDEEVNEDDGGSDKDSEDTNGKLVNDFEILDSNDCEENVSNE</sequence>
<feature type="compositionally biased region" description="Acidic residues" evidence="11">
    <location>
        <begin position="321"/>
        <end position="340"/>
    </location>
</feature>
<dbReference type="Proteomes" id="UP000616769">
    <property type="component" value="Unassembled WGS sequence"/>
</dbReference>
<evidence type="ECO:0000313" key="13">
    <source>
        <dbReference type="EMBL" id="KPM08359.1"/>
    </source>
</evidence>
<keyword evidence="10 12" id="KW-0472">Membrane</keyword>
<feature type="transmembrane region" description="Helical" evidence="12">
    <location>
        <begin position="178"/>
        <end position="198"/>
    </location>
</feature>
<feature type="compositionally biased region" description="Acidic residues" evidence="11">
    <location>
        <begin position="358"/>
        <end position="372"/>
    </location>
</feature>
<feature type="compositionally biased region" description="Basic and acidic residues" evidence="11">
    <location>
        <begin position="298"/>
        <end position="320"/>
    </location>
</feature>
<comment type="subcellular location">
    <subcellularLocation>
        <location evidence="1">Endoplasmic reticulum membrane</location>
        <topology evidence="1">Multi-pass membrane protein</topology>
    </subcellularLocation>
</comment>
<feature type="transmembrane region" description="Helical" evidence="12">
    <location>
        <begin position="233"/>
        <end position="252"/>
    </location>
</feature>
<feature type="transmembrane region" description="Helical" evidence="12">
    <location>
        <begin position="204"/>
        <end position="226"/>
    </location>
</feature>
<protein>
    <recommendedName>
        <fullName evidence="3">Translocation protein SEC62</fullName>
    </recommendedName>
</protein>
<dbReference type="PANTHER" id="PTHR12443:SF9">
    <property type="entry name" value="TRANSLOCATION PROTEIN SEC62"/>
    <property type="match status" value="1"/>
</dbReference>
<keyword evidence="7" id="KW-0653">Protein transport</keyword>
<proteinExistence type="inferred from homology"/>
<evidence type="ECO:0000256" key="10">
    <source>
        <dbReference type="ARBA" id="ARBA00023136"/>
    </source>
</evidence>
<evidence type="ECO:0000256" key="1">
    <source>
        <dbReference type="ARBA" id="ARBA00004477"/>
    </source>
</evidence>
<keyword evidence="8 12" id="KW-1133">Transmembrane helix</keyword>
<keyword evidence="9" id="KW-0811">Translocation</keyword>
<comment type="caution">
    <text evidence="13">The sequence shown here is derived from an EMBL/GenBank/DDBJ whole genome shotgun (WGS) entry which is preliminary data.</text>
</comment>
<gene>
    <name evidence="13" type="ORF">QR98_0068750</name>
</gene>
<keyword evidence="6" id="KW-0256">Endoplasmic reticulum</keyword>
<evidence type="ECO:0000256" key="3">
    <source>
        <dbReference type="ARBA" id="ARBA00021257"/>
    </source>
</evidence>
<evidence type="ECO:0000256" key="11">
    <source>
        <dbReference type="SAM" id="MobiDB-lite"/>
    </source>
</evidence>
<accession>A0A132ABW5</accession>
<evidence type="ECO:0000256" key="9">
    <source>
        <dbReference type="ARBA" id="ARBA00023010"/>
    </source>
</evidence>
<comment type="similarity">
    <text evidence="2">Belongs to the SEC62 family.</text>
</comment>
<evidence type="ECO:0000256" key="12">
    <source>
        <dbReference type="SAM" id="Phobius"/>
    </source>
</evidence>
<feature type="compositionally biased region" description="Basic and acidic residues" evidence="11">
    <location>
        <begin position="277"/>
        <end position="291"/>
    </location>
</feature>
<evidence type="ECO:0000313" key="14">
    <source>
        <dbReference type="Proteomes" id="UP000616769"/>
    </source>
</evidence>
<feature type="compositionally biased region" description="Polar residues" evidence="11">
    <location>
        <begin position="115"/>
        <end position="130"/>
    </location>
</feature>
<dbReference type="AlphaFoldDB" id="A0A132ABW5"/>
<dbReference type="PANTHER" id="PTHR12443">
    <property type="entry name" value="TRANSLOCATION PROTEIN SEC62"/>
    <property type="match status" value="1"/>
</dbReference>
<name>A0A132ABW5_SARSC</name>
<evidence type="ECO:0000256" key="6">
    <source>
        <dbReference type="ARBA" id="ARBA00022824"/>
    </source>
</evidence>
<feature type="region of interest" description="Disordered" evidence="11">
    <location>
        <begin position="277"/>
        <end position="372"/>
    </location>
</feature>
<evidence type="ECO:0000256" key="8">
    <source>
        <dbReference type="ARBA" id="ARBA00022989"/>
    </source>
</evidence>
<organism evidence="13 14">
    <name type="scientific">Sarcoptes scabiei</name>
    <name type="common">Itch mite</name>
    <name type="synonym">Acarus scabiei</name>
    <dbReference type="NCBI Taxonomy" id="52283"/>
    <lineage>
        <taxon>Eukaryota</taxon>
        <taxon>Metazoa</taxon>
        <taxon>Ecdysozoa</taxon>
        <taxon>Arthropoda</taxon>
        <taxon>Chelicerata</taxon>
        <taxon>Arachnida</taxon>
        <taxon>Acari</taxon>
        <taxon>Acariformes</taxon>
        <taxon>Sarcoptiformes</taxon>
        <taxon>Astigmata</taxon>
        <taxon>Psoroptidia</taxon>
        <taxon>Sarcoptoidea</taxon>
        <taxon>Sarcoptidae</taxon>
        <taxon>Sarcoptinae</taxon>
        <taxon>Sarcoptes</taxon>
    </lineage>
</organism>
<keyword evidence="4" id="KW-0813">Transport</keyword>
<feature type="compositionally biased region" description="Basic and acidic residues" evidence="11">
    <location>
        <begin position="341"/>
        <end position="350"/>
    </location>
</feature>
<reference evidence="13 14" key="1">
    <citation type="journal article" date="2015" name="Parasit. Vectors">
        <title>Draft genome of the scabies mite.</title>
        <authorList>
            <person name="Rider S.D.Jr."/>
            <person name="Morgan M.S."/>
            <person name="Arlian L.G."/>
        </authorList>
    </citation>
    <scope>NUCLEOTIDE SEQUENCE [LARGE SCALE GENOMIC DNA]</scope>
    <source>
        <strain evidence="13">Arlian Lab</strain>
    </source>
</reference>
<evidence type="ECO:0000256" key="4">
    <source>
        <dbReference type="ARBA" id="ARBA00022448"/>
    </source>
</evidence>
<feature type="region of interest" description="Disordered" evidence="11">
    <location>
        <begin position="115"/>
        <end position="141"/>
    </location>
</feature>